<proteinExistence type="predicted"/>
<gene>
    <name evidence="4" type="ORF">ENP77_03000</name>
</gene>
<evidence type="ECO:0000259" key="2">
    <source>
        <dbReference type="Pfam" id="PF07431"/>
    </source>
</evidence>
<sequence length="378" mass="41241">MCLKSYAVKPGWCVGMNGDTTTNMLLWIIALFTLSFLMQELQIYRIITEVENYLGIIRAARERALLAAKEQVRKYSRSLDPEYVSRKIDKLIEARIIAPTSLDPFGIVKKLKHVLSVSEKTLESEVASLAPAASPHEVQNLVVLLDIARSLNGVYKLLNHYYLVARRFKSLWLLMQLSAAMPFIIEEVRAVEGAVEAFKKSIPIGDSAGPLVAALLMRKYGVQYVVEPVKDTIVAKLAHSNKDIYVIKGRGPGGNTGHYDDAVAWVLQRAKPAVIITVDAALRYEGEASGEVVHGFGVAIGGTGVEKYGIEEIAVKHSIPLYAVLIKMAEVEALSVMTEEVYRGVREGVAVVEELLESLPDGSSAVVVGVGNTVGIPP</sequence>
<name>A0A7C1P1C1_THEPE</name>
<accession>A0A7C1P1C1</accession>
<evidence type="ECO:0000313" key="4">
    <source>
        <dbReference type="EMBL" id="HEB48746.1"/>
    </source>
</evidence>
<keyword evidence="1" id="KW-1133">Transmembrane helix</keyword>
<reference evidence="4" key="1">
    <citation type="journal article" date="2020" name="mSystems">
        <title>Genome- and Community-Level Interaction Insights into Carbon Utilization and Element Cycling Functions of Hydrothermarchaeota in Hydrothermal Sediment.</title>
        <authorList>
            <person name="Zhou Z."/>
            <person name="Liu Y."/>
            <person name="Xu W."/>
            <person name="Pan J."/>
            <person name="Luo Z.H."/>
            <person name="Li M."/>
        </authorList>
    </citation>
    <scope>NUCLEOTIDE SEQUENCE [LARGE SCALE GENOMIC DNA]</scope>
    <source>
        <strain evidence="4">SpSt-25</strain>
    </source>
</reference>
<dbReference type="EMBL" id="DSKP01000104">
    <property type="protein sequence ID" value="HEB48746.1"/>
    <property type="molecule type" value="Genomic_DNA"/>
</dbReference>
<feature type="domain" description="DUF1512" evidence="3">
    <location>
        <begin position="204"/>
        <end position="377"/>
    </location>
</feature>
<feature type="transmembrane region" description="Helical" evidence="1">
    <location>
        <begin position="20"/>
        <end position="38"/>
    </location>
</feature>
<dbReference type="AlphaFoldDB" id="A0A7C1P1C1"/>
<comment type="caution">
    <text evidence="4">The sequence shown here is derived from an EMBL/GenBank/DDBJ whole genome shotgun (WGS) entry which is preliminary data.</text>
</comment>
<protein>
    <submittedName>
        <fullName evidence="4">DUF1512 domain-containing protein</fullName>
    </submittedName>
</protein>
<dbReference type="InterPro" id="IPR056461">
    <property type="entry name" value="DUF1512_C"/>
</dbReference>
<evidence type="ECO:0000259" key="3">
    <source>
        <dbReference type="Pfam" id="PF23542"/>
    </source>
</evidence>
<dbReference type="Pfam" id="PF07431">
    <property type="entry name" value="DUF1512"/>
    <property type="match status" value="1"/>
</dbReference>
<evidence type="ECO:0000256" key="1">
    <source>
        <dbReference type="SAM" id="Phobius"/>
    </source>
</evidence>
<feature type="domain" description="DUF1512" evidence="2">
    <location>
        <begin position="23"/>
        <end position="200"/>
    </location>
</feature>
<dbReference type="InterPro" id="IPR056460">
    <property type="entry name" value="DUF1512_N"/>
</dbReference>
<dbReference type="Pfam" id="PF23542">
    <property type="entry name" value="DUF1512_C"/>
    <property type="match status" value="1"/>
</dbReference>
<organism evidence="4">
    <name type="scientific">Thermofilum pendens</name>
    <dbReference type="NCBI Taxonomy" id="2269"/>
    <lineage>
        <taxon>Archaea</taxon>
        <taxon>Thermoproteota</taxon>
        <taxon>Thermoprotei</taxon>
        <taxon>Thermofilales</taxon>
        <taxon>Thermofilaceae</taxon>
        <taxon>Thermofilum</taxon>
    </lineage>
</organism>
<keyword evidence="1" id="KW-0472">Membrane</keyword>
<keyword evidence="1" id="KW-0812">Transmembrane</keyword>